<dbReference type="PROSITE" id="PS50280">
    <property type="entry name" value="SET"/>
    <property type="match status" value="1"/>
</dbReference>
<evidence type="ECO:0000259" key="10">
    <source>
        <dbReference type="PROSITE" id="PS50868"/>
    </source>
</evidence>
<gene>
    <name evidence="11" type="ORF">DICPUDRAFT_55529</name>
</gene>
<keyword evidence="6" id="KW-0479">Metal-binding</keyword>
<keyword evidence="2" id="KW-0158">Chromosome</keyword>
<dbReference type="SMART" id="SM00508">
    <property type="entry name" value="PostSET"/>
    <property type="match status" value="1"/>
</dbReference>
<name>F0ZMH8_DICPU</name>
<reference evidence="12" key="1">
    <citation type="journal article" date="2011" name="Genome Biol.">
        <title>Comparative genomics of the social amoebae Dictyostelium discoideum and Dictyostelium purpureum.</title>
        <authorList>
            <consortium name="US DOE Joint Genome Institute (JGI-PGF)"/>
            <person name="Sucgang R."/>
            <person name="Kuo A."/>
            <person name="Tian X."/>
            <person name="Salerno W."/>
            <person name="Parikh A."/>
            <person name="Feasley C.L."/>
            <person name="Dalin E."/>
            <person name="Tu H."/>
            <person name="Huang E."/>
            <person name="Barry K."/>
            <person name="Lindquist E."/>
            <person name="Shapiro H."/>
            <person name="Bruce D."/>
            <person name="Schmutz J."/>
            <person name="Salamov A."/>
            <person name="Fey P."/>
            <person name="Gaudet P."/>
            <person name="Anjard C."/>
            <person name="Babu M.M."/>
            <person name="Basu S."/>
            <person name="Bushmanova Y."/>
            <person name="van der Wel H."/>
            <person name="Katoh-Kurasawa M."/>
            <person name="Dinh C."/>
            <person name="Coutinho P.M."/>
            <person name="Saito T."/>
            <person name="Elias M."/>
            <person name="Schaap P."/>
            <person name="Kay R.R."/>
            <person name="Henrissat B."/>
            <person name="Eichinger L."/>
            <person name="Rivero F."/>
            <person name="Putnam N.H."/>
            <person name="West C.M."/>
            <person name="Loomis W.F."/>
            <person name="Chisholm R.L."/>
            <person name="Shaulsky G."/>
            <person name="Strassmann J.E."/>
            <person name="Queller D.C."/>
            <person name="Kuspa A."/>
            <person name="Grigoriev I.V."/>
        </authorList>
    </citation>
    <scope>NUCLEOTIDE SEQUENCE [LARGE SCALE GENOMIC DNA]</scope>
    <source>
        <strain evidence="12">QSDP1</strain>
    </source>
</reference>
<dbReference type="VEuPathDB" id="AmoebaDB:DICPUDRAFT_55529"/>
<dbReference type="OrthoDB" id="308383at2759"/>
<dbReference type="AlphaFoldDB" id="F0ZMH8"/>
<dbReference type="PANTHER" id="PTHR46223:SF3">
    <property type="entry name" value="HISTONE-LYSINE N-METHYLTRANSFERASE SET-23"/>
    <property type="match status" value="1"/>
</dbReference>
<dbReference type="SUPFAM" id="SSF82199">
    <property type="entry name" value="SET domain"/>
    <property type="match status" value="1"/>
</dbReference>
<dbReference type="PANTHER" id="PTHR46223">
    <property type="entry name" value="HISTONE-LYSINE N-METHYLTRANSFERASE SUV39H"/>
    <property type="match status" value="1"/>
</dbReference>
<evidence type="ECO:0000256" key="7">
    <source>
        <dbReference type="ARBA" id="ARBA00022833"/>
    </source>
</evidence>
<dbReference type="SMART" id="SM00468">
    <property type="entry name" value="PreSET"/>
    <property type="match status" value="1"/>
</dbReference>
<dbReference type="GO" id="GO:0032259">
    <property type="term" value="P:methylation"/>
    <property type="evidence" value="ECO:0007669"/>
    <property type="project" value="UniProtKB-KW"/>
</dbReference>
<dbReference type="GO" id="GO:0008270">
    <property type="term" value="F:zinc ion binding"/>
    <property type="evidence" value="ECO:0007669"/>
    <property type="project" value="InterPro"/>
</dbReference>
<dbReference type="InParanoid" id="F0ZMH8"/>
<dbReference type="Pfam" id="PF00856">
    <property type="entry name" value="SET"/>
    <property type="match status" value="1"/>
</dbReference>
<evidence type="ECO:0000256" key="3">
    <source>
        <dbReference type="ARBA" id="ARBA00022603"/>
    </source>
</evidence>
<keyword evidence="3" id="KW-0489">Methyltransferase</keyword>
<dbReference type="PROSITE" id="PS50868">
    <property type="entry name" value="POST_SET"/>
    <property type="match status" value="1"/>
</dbReference>
<dbReference type="OMA" id="VDSMVPK"/>
<keyword evidence="12" id="KW-1185">Reference proteome</keyword>
<evidence type="ECO:0000313" key="11">
    <source>
        <dbReference type="EMBL" id="EGC34871.1"/>
    </source>
</evidence>
<dbReference type="InterPro" id="IPR003616">
    <property type="entry name" value="Post-SET_dom"/>
</dbReference>
<dbReference type="InterPro" id="IPR007728">
    <property type="entry name" value="Pre-SET_dom"/>
</dbReference>
<feature type="domain" description="Post-SET" evidence="10">
    <location>
        <begin position="264"/>
        <end position="280"/>
    </location>
</feature>
<evidence type="ECO:0000259" key="9">
    <source>
        <dbReference type="PROSITE" id="PS50867"/>
    </source>
</evidence>
<feature type="domain" description="Pre-SET" evidence="9">
    <location>
        <begin position="58"/>
        <end position="118"/>
    </location>
</feature>
<dbReference type="Pfam" id="PF05033">
    <property type="entry name" value="Pre-SET"/>
    <property type="match status" value="1"/>
</dbReference>
<proteinExistence type="predicted"/>
<dbReference type="GeneID" id="10502027"/>
<dbReference type="STRING" id="5786.F0ZMH8"/>
<protein>
    <recommendedName>
        <fullName evidence="13">SET domain-containing protein</fullName>
    </recommendedName>
</protein>
<dbReference type="InterPro" id="IPR046341">
    <property type="entry name" value="SET_dom_sf"/>
</dbReference>
<dbReference type="GO" id="GO:0042054">
    <property type="term" value="F:histone methyltransferase activity"/>
    <property type="evidence" value="ECO:0007669"/>
    <property type="project" value="InterPro"/>
</dbReference>
<dbReference type="GO" id="GO:0005634">
    <property type="term" value="C:nucleus"/>
    <property type="evidence" value="ECO:0007669"/>
    <property type="project" value="InterPro"/>
</dbReference>
<dbReference type="RefSeq" id="XP_003288625.1">
    <property type="nucleotide sequence ID" value="XM_003288577.1"/>
</dbReference>
<accession>F0ZMH8</accession>
<feature type="domain" description="SET" evidence="8">
    <location>
        <begin position="124"/>
        <end position="249"/>
    </location>
</feature>
<organism evidence="11 12">
    <name type="scientific">Dictyostelium purpureum</name>
    <name type="common">Slime mold</name>
    <dbReference type="NCBI Taxonomy" id="5786"/>
    <lineage>
        <taxon>Eukaryota</taxon>
        <taxon>Amoebozoa</taxon>
        <taxon>Evosea</taxon>
        <taxon>Eumycetozoa</taxon>
        <taxon>Dictyostelia</taxon>
        <taxon>Dictyosteliales</taxon>
        <taxon>Dictyosteliaceae</taxon>
        <taxon>Dictyostelium</taxon>
    </lineage>
</organism>
<dbReference type="Proteomes" id="UP000001064">
    <property type="component" value="Unassembled WGS sequence"/>
</dbReference>
<evidence type="ECO:0000256" key="2">
    <source>
        <dbReference type="ARBA" id="ARBA00022454"/>
    </source>
</evidence>
<comment type="subcellular location">
    <subcellularLocation>
        <location evidence="1">Chromosome</location>
    </subcellularLocation>
</comment>
<evidence type="ECO:0000256" key="4">
    <source>
        <dbReference type="ARBA" id="ARBA00022679"/>
    </source>
</evidence>
<evidence type="ECO:0008006" key="13">
    <source>
        <dbReference type="Google" id="ProtNLM"/>
    </source>
</evidence>
<evidence type="ECO:0000256" key="5">
    <source>
        <dbReference type="ARBA" id="ARBA00022691"/>
    </source>
</evidence>
<keyword evidence="7" id="KW-0862">Zinc</keyword>
<dbReference type="EMBL" id="GL871080">
    <property type="protein sequence ID" value="EGC34871.1"/>
    <property type="molecule type" value="Genomic_DNA"/>
</dbReference>
<evidence type="ECO:0000256" key="1">
    <source>
        <dbReference type="ARBA" id="ARBA00004286"/>
    </source>
</evidence>
<dbReference type="eggNOG" id="KOG1082">
    <property type="taxonomic scope" value="Eukaryota"/>
</dbReference>
<dbReference type="KEGG" id="dpp:DICPUDRAFT_55529"/>
<sequence>MWYDNDVSKGLYTYPLKAVNEVDTQPLTETLTNFKWIDKSFCDHKPIHNQEDIEGFLFGCDCKGDCFSNRDTCICIRESGITYDSNGGIDTVSDSILECNNLCKCSHEKCKNRIIQRSQNNYSYPLELFKTPNKGWSVRAVIEIPKNSFVCEYVGEIITHKEADRRGSKYDSNGLSYLYDLDYKGKEDCEVIDATFYGNVARFINHSCDPNLKKFFFFFDQRIEGSRARISFFSSKVIREGEELTFDYCYELPIGIEHLNEIEGAIPCHCGSKKCRKWLWVPNIS</sequence>
<keyword evidence="4" id="KW-0808">Transferase</keyword>
<dbReference type="InterPro" id="IPR001214">
    <property type="entry name" value="SET_dom"/>
</dbReference>
<dbReference type="Gene3D" id="2.170.270.10">
    <property type="entry name" value="SET domain"/>
    <property type="match status" value="1"/>
</dbReference>
<keyword evidence="5" id="KW-0949">S-adenosyl-L-methionine</keyword>
<evidence type="ECO:0000313" key="12">
    <source>
        <dbReference type="Proteomes" id="UP000001064"/>
    </source>
</evidence>
<dbReference type="PROSITE" id="PS50867">
    <property type="entry name" value="PRE_SET"/>
    <property type="match status" value="1"/>
</dbReference>
<evidence type="ECO:0000259" key="8">
    <source>
        <dbReference type="PROSITE" id="PS50280"/>
    </source>
</evidence>
<dbReference type="InterPro" id="IPR050973">
    <property type="entry name" value="H3K9_Histone-Lys_N-MTase"/>
</dbReference>
<evidence type="ECO:0000256" key="6">
    <source>
        <dbReference type="ARBA" id="ARBA00022723"/>
    </source>
</evidence>
<dbReference type="SMART" id="SM00317">
    <property type="entry name" value="SET"/>
    <property type="match status" value="1"/>
</dbReference>
<dbReference type="GO" id="GO:0005694">
    <property type="term" value="C:chromosome"/>
    <property type="evidence" value="ECO:0007669"/>
    <property type="project" value="UniProtKB-SubCell"/>
</dbReference>